<dbReference type="EMBL" id="CP076135">
    <property type="protein sequence ID" value="QWG21037.1"/>
    <property type="molecule type" value="Genomic_DNA"/>
</dbReference>
<name>A0A975NTL1_9BRAD</name>
<evidence type="ECO:0000313" key="1">
    <source>
        <dbReference type="EMBL" id="QWG21037.1"/>
    </source>
</evidence>
<organism evidence="1 2">
    <name type="scientific">Bradyrhizobium sediminis</name>
    <dbReference type="NCBI Taxonomy" id="2840469"/>
    <lineage>
        <taxon>Bacteria</taxon>
        <taxon>Pseudomonadati</taxon>
        <taxon>Pseudomonadota</taxon>
        <taxon>Alphaproteobacteria</taxon>
        <taxon>Hyphomicrobiales</taxon>
        <taxon>Nitrobacteraceae</taxon>
        <taxon>Bradyrhizobium</taxon>
    </lineage>
</organism>
<sequence length="54" mass="5735">MSPMSLSSARNYALRAERSQDAKEAADLLAKAILELAASIEATDAKVKKINKSG</sequence>
<gene>
    <name evidence="1" type="ORF">KMZ68_15975</name>
</gene>
<dbReference type="Proteomes" id="UP000680805">
    <property type="component" value="Chromosome"/>
</dbReference>
<accession>A0A975NTL1</accession>
<protein>
    <submittedName>
        <fullName evidence="1">Uncharacterized protein</fullName>
    </submittedName>
</protein>
<dbReference type="RefSeq" id="WP_215616485.1">
    <property type="nucleotide sequence ID" value="NZ_CP076135.1"/>
</dbReference>
<reference evidence="1" key="1">
    <citation type="submission" date="2021-06" db="EMBL/GenBank/DDBJ databases">
        <title>Bradyrhizobium sp. S2-11-2 Genome sequencing.</title>
        <authorList>
            <person name="Jin L."/>
        </authorList>
    </citation>
    <scope>NUCLEOTIDE SEQUENCE</scope>
    <source>
        <strain evidence="1">S2-11-2</strain>
    </source>
</reference>
<evidence type="ECO:0000313" key="2">
    <source>
        <dbReference type="Proteomes" id="UP000680805"/>
    </source>
</evidence>
<dbReference type="KEGG" id="bsei:KMZ68_15975"/>
<dbReference type="AlphaFoldDB" id="A0A975NTL1"/>
<proteinExistence type="predicted"/>